<evidence type="ECO:0000256" key="3">
    <source>
        <dbReference type="ARBA" id="ARBA00022475"/>
    </source>
</evidence>
<gene>
    <name evidence="10" type="ORF">I5731_03220</name>
</gene>
<keyword evidence="11" id="KW-1185">Reference proteome</keyword>
<feature type="transmembrane region" description="Helical" evidence="8">
    <location>
        <begin position="359"/>
        <end position="377"/>
    </location>
</feature>
<accession>A0A931I027</accession>
<proteinExistence type="predicted"/>
<evidence type="ECO:0000256" key="5">
    <source>
        <dbReference type="ARBA" id="ARBA00022692"/>
    </source>
</evidence>
<dbReference type="Proteomes" id="UP000631694">
    <property type="component" value="Unassembled WGS sequence"/>
</dbReference>
<feature type="transmembrane region" description="Helical" evidence="8">
    <location>
        <begin position="204"/>
        <end position="226"/>
    </location>
</feature>
<dbReference type="PANTHER" id="PTHR23522:SF10">
    <property type="entry name" value="3-PHENYLPROPIONIC ACID TRANSPORTER-RELATED"/>
    <property type="match status" value="1"/>
</dbReference>
<name>A0A931I027_9HYPH</name>
<evidence type="ECO:0000256" key="8">
    <source>
        <dbReference type="SAM" id="Phobius"/>
    </source>
</evidence>
<sequence>MATAQFRLSAAAAMSFFFGASLFSTGILIPYFPLILAARGLSAETIGYVLAAPYLLRLVALPVIAALAGRLPDRRFALSIVAAATFGAAIAFGSATAPWQIFVTASLVLLLVQGLQPVTEAIALSIDRRGLGNYGRMRLWGSATFIVANMAGGALLADRGIDAVFLALLATFAFTFLATFVLPATGRTVAASGGASAAILRDRVFLAVLVAGGLIMAGHAALYGFASLVWQQRGYSEAAIGIFWAIGVVAEILLFAAGPAVFRHVSPYGLLVFAAASGTVRWLLFPGDYGPAVTALMQVSHAGTFACAHLGMMRFISSVVPDGRVASAQSTYVIFVGLFMAVSTALSGAGFAARGGGTFTLMAAFSAAALVLLLAVGPRVQRLPVAS</sequence>
<feature type="domain" description="Major facilitator superfamily associated" evidence="9">
    <location>
        <begin position="16"/>
        <end position="353"/>
    </location>
</feature>
<dbReference type="RefSeq" id="WP_197309920.1">
    <property type="nucleotide sequence ID" value="NZ_JADZLT010000040.1"/>
</dbReference>
<keyword evidence="5 8" id="KW-0812">Transmembrane</keyword>
<dbReference type="SUPFAM" id="SSF103473">
    <property type="entry name" value="MFS general substrate transporter"/>
    <property type="match status" value="1"/>
</dbReference>
<feature type="transmembrane region" description="Helical" evidence="8">
    <location>
        <begin position="291"/>
        <end position="311"/>
    </location>
</feature>
<keyword evidence="6 8" id="KW-1133">Transmembrane helix</keyword>
<keyword evidence="4" id="KW-0997">Cell inner membrane</keyword>
<dbReference type="GO" id="GO:0005886">
    <property type="term" value="C:plasma membrane"/>
    <property type="evidence" value="ECO:0007669"/>
    <property type="project" value="UniProtKB-SubCell"/>
</dbReference>
<evidence type="ECO:0000256" key="1">
    <source>
        <dbReference type="ARBA" id="ARBA00004429"/>
    </source>
</evidence>
<keyword evidence="2" id="KW-0813">Transport</keyword>
<dbReference type="Pfam" id="PF12832">
    <property type="entry name" value="MFS_1_like"/>
    <property type="match status" value="1"/>
</dbReference>
<evidence type="ECO:0000256" key="7">
    <source>
        <dbReference type="ARBA" id="ARBA00023136"/>
    </source>
</evidence>
<reference evidence="10" key="1">
    <citation type="submission" date="2020-12" db="EMBL/GenBank/DDBJ databases">
        <title>Methylobrevis albus sp. nov., isolated from fresh water lack sediment.</title>
        <authorList>
            <person name="Zou Q."/>
        </authorList>
    </citation>
    <scope>NUCLEOTIDE SEQUENCE</scope>
    <source>
        <strain evidence="10">L22</strain>
    </source>
</reference>
<evidence type="ECO:0000256" key="2">
    <source>
        <dbReference type="ARBA" id="ARBA00022448"/>
    </source>
</evidence>
<organism evidence="10 11">
    <name type="scientific">Methylobrevis albus</name>
    <dbReference type="NCBI Taxonomy" id="2793297"/>
    <lineage>
        <taxon>Bacteria</taxon>
        <taxon>Pseudomonadati</taxon>
        <taxon>Pseudomonadota</taxon>
        <taxon>Alphaproteobacteria</taxon>
        <taxon>Hyphomicrobiales</taxon>
        <taxon>Pleomorphomonadaceae</taxon>
        <taxon>Methylobrevis</taxon>
    </lineage>
</organism>
<dbReference type="GO" id="GO:0030395">
    <property type="term" value="F:lactose binding"/>
    <property type="evidence" value="ECO:0007669"/>
    <property type="project" value="TreeGrafter"/>
</dbReference>
<protein>
    <submittedName>
        <fullName evidence="10">MFS transporter</fullName>
    </submittedName>
</protein>
<keyword evidence="7 8" id="KW-0472">Membrane</keyword>
<comment type="subcellular location">
    <subcellularLocation>
        <location evidence="1">Cell inner membrane</location>
        <topology evidence="1">Multi-pass membrane protein</topology>
    </subcellularLocation>
</comment>
<dbReference type="InterPro" id="IPR024989">
    <property type="entry name" value="MFS_assoc_dom"/>
</dbReference>
<dbReference type="InterPro" id="IPR026032">
    <property type="entry name" value="HcaT-like"/>
</dbReference>
<evidence type="ECO:0000313" key="10">
    <source>
        <dbReference type="EMBL" id="MBH0236823.1"/>
    </source>
</evidence>
<evidence type="ECO:0000256" key="4">
    <source>
        <dbReference type="ARBA" id="ARBA00022519"/>
    </source>
</evidence>
<feature type="transmembrane region" description="Helical" evidence="8">
    <location>
        <begin position="76"/>
        <end position="93"/>
    </location>
</feature>
<feature type="transmembrane region" description="Helical" evidence="8">
    <location>
        <begin position="332"/>
        <end position="353"/>
    </location>
</feature>
<evidence type="ECO:0000313" key="11">
    <source>
        <dbReference type="Proteomes" id="UP000631694"/>
    </source>
</evidence>
<dbReference type="EMBL" id="JADZLT010000040">
    <property type="protein sequence ID" value="MBH0236823.1"/>
    <property type="molecule type" value="Genomic_DNA"/>
</dbReference>
<feature type="transmembrane region" description="Helical" evidence="8">
    <location>
        <begin position="46"/>
        <end position="69"/>
    </location>
</feature>
<dbReference type="NCBIfam" id="NF037955">
    <property type="entry name" value="mfs"/>
    <property type="match status" value="1"/>
</dbReference>
<keyword evidence="3" id="KW-1003">Cell membrane</keyword>
<dbReference type="InterPro" id="IPR036259">
    <property type="entry name" value="MFS_trans_sf"/>
</dbReference>
<dbReference type="AlphaFoldDB" id="A0A931I027"/>
<dbReference type="PANTHER" id="PTHR23522">
    <property type="entry name" value="BLL5896 PROTEIN"/>
    <property type="match status" value="1"/>
</dbReference>
<feature type="transmembrane region" description="Helical" evidence="8">
    <location>
        <begin position="12"/>
        <end position="34"/>
    </location>
</feature>
<feature type="transmembrane region" description="Helical" evidence="8">
    <location>
        <begin position="163"/>
        <end position="183"/>
    </location>
</feature>
<comment type="caution">
    <text evidence="10">The sequence shown here is derived from an EMBL/GenBank/DDBJ whole genome shotgun (WGS) entry which is preliminary data.</text>
</comment>
<evidence type="ECO:0000256" key="6">
    <source>
        <dbReference type="ARBA" id="ARBA00022989"/>
    </source>
</evidence>
<dbReference type="PIRSF" id="PIRSF004925">
    <property type="entry name" value="HcaT"/>
    <property type="match status" value="1"/>
</dbReference>
<dbReference type="GO" id="GO:0015528">
    <property type="term" value="F:lactose:proton symporter activity"/>
    <property type="evidence" value="ECO:0007669"/>
    <property type="project" value="TreeGrafter"/>
</dbReference>
<evidence type="ECO:0000259" key="9">
    <source>
        <dbReference type="Pfam" id="PF12832"/>
    </source>
</evidence>
<dbReference type="Gene3D" id="1.20.1250.20">
    <property type="entry name" value="MFS general substrate transporter like domains"/>
    <property type="match status" value="2"/>
</dbReference>
<feature type="transmembrane region" description="Helical" evidence="8">
    <location>
        <begin position="238"/>
        <end position="256"/>
    </location>
</feature>
<feature type="transmembrane region" description="Helical" evidence="8">
    <location>
        <begin position="139"/>
        <end position="157"/>
    </location>
</feature>